<keyword evidence="2" id="KW-0001">2Fe-2S</keyword>
<keyword evidence="1" id="KW-0285">Flavoprotein</keyword>
<dbReference type="Pfam" id="PF00175">
    <property type="entry name" value="NAD_binding_1"/>
    <property type="match status" value="1"/>
</dbReference>
<dbReference type="InterPro" id="IPR001433">
    <property type="entry name" value="OxRdtase_FAD/NAD-bd"/>
</dbReference>
<gene>
    <name evidence="9" type="ORF">Q8X39_06745</name>
</gene>
<dbReference type="PANTHER" id="PTHR47354:SF1">
    <property type="entry name" value="CARNITINE MONOOXYGENASE REDUCTASE SUBUNIT"/>
    <property type="match status" value="1"/>
</dbReference>
<dbReference type="InterPro" id="IPR017927">
    <property type="entry name" value="FAD-bd_FR_type"/>
</dbReference>
<dbReference type="PROSITE" id="PS51384">
    <property type="entry name" value="FAD_FR"/>
    <property type="match status" value="1"/>
</dbReference>
<dbReference type="InterPro" id="IPR006058">
    <property type="entry name" value="2Fe2S_fd_BS"/>
</dbReference>
<protein>
    <submittedName>
        <fullName evidence="9">PDR/VanB family oxidoreductase</fullName>
        <ecNumber evidence="9">1.-.-.-</ecNumber>
    </submittedName>
</protein>
<dbReference type="InterPro" id="IPR012675">
    <property type="entry name" value="Beta-grasp_dom_sf"/>
</dbReference>
<dbReference type="Gene3D" id="3.10.20.30">
    <property type="match status" value="1"/>
</dbReference>
<keyword evidence="3" id="KW-0479">Metal-binding</keyword>
<evidence type="ECO:0000256" key="5">
    <source>
        <dbReference type="ARBA" id="ARBA00023004"/>
    </source>
</evidence>
<dbReference type="PROSITE" id="PS51085">
    <property type="entry name" value="2FE2S_FER_2"/>
    <property type="match status" value="1"/>
</dbReference>
<dbReference type="SUPFAM" id="SSF52343">
    <property type="entry name" value="Ferredoxin reductase-like, C-terminal NADP-linked domain"/>
    <property type="match status" value="1"/>
</dbReference>
<dbReference type="Gene3D" id="2.40.30.10">
    <property type="entry name" value="Translation factors"/>
    <property type="match status" value="1"/>
</dbReference>
<keyword evidence="5" id="KW-0408">Iron</keyword>
<keyword evidence="6" id="KW-0411">Iron-sulfur</keyword>
<dbReference type="EMBL" id="JAUZEE010000003">
    <property type="protein sequence ID" value="MDP4300330.1"/>
    <property type="molecule type" value="Genomic_DNA"/>
</dbReference>
<dbReference type="SUPFAM" id="SSF63380">
    <property type="entry name" value="Riboflavin synthase domain-like"/>
    <property type="match status" value="1"/>
</dbReference>
<dbReference type="PROSITE" id="PS00197">
    <property type="entry name" value="2FE2S_FER_1"/>
    <property type="match status" value="1"/>
</dbReference>
<evidence type="ECO:0000259" key="7">
    <source>
        <dbReference type="PROSITE" id="PS51085"/>
    </source>
</evidence>
<dbReference type="SUPFAM" id="SSF54292">
    <property type="entry name" value="2Fe-2S ferredoxin-like"/>
    <property type="match status" value="1"/>
</dbReference>
<sequence length="329" mass="34355">MTASSFRAATIAVRVARKTVLAEDICGFELVAADGGALPAASAGAHVDVHLGDGLTRPYSLCHDPAETGRYRLGVLREPASRGGSAAMHGRIAEGDILQISPPRNLFALAEPLAAGRHRLLAGGIGITPILAMAHALHRAGADFRLHYTARSAARMAFRDELAAAPWADRISLHLDDGPAEQRLDLAALLADVRPGDHLYVCGPAGLLAATRAAATAAGWAEAQVHVESFTATPVVTDAAAGSFEVELARSGRVITIAAHQTVLQALHAAGCDLPSSCEQGICGTCLTPVLAGIPDHRDQYLEPDEQAANDQFLPCCSRAKTARLVIDL</sequence>
<evidence type="ECO:0000256" key="3">
    <source>
        <dbReference type="ARBA" id="ARBA00022723"/>
    </source>
</evidence>
<feature type="domain" description="FAD-binding FR-type" evidence="8">
    <location>
        <begin position="8"/>
        <end position="110"/>
    </location>
</feature>
<keyword evidence="10" id="KW-1185">Reference proteome</keyword>
<evidence type="ECO:0000313" key="9">
    <source>
        <dbReference type="EMBL" id="MDP4300330.1"/>
    </source>
</evidence>
<proteinExistence type="predicted"/>
<dbReference type="InterPro" id="IPR036010">
    <property type="entry name" value="2Fe-2S_ferredoxin-like_sf"/>
</dbReference>
<organism evidence="9 10">
    <name type="scientific">Leptothrix discophora</name>
    <dbReference type="NCBI Taxonomy" id="89"/>
    <lineage>
        <taxon>Bacteria</taxon>
        <taxon>Pseudomonadati</taxon>
        <taxon>Pseudomonadota</taxon>
        <taxon>Betaproteobacteria</taxon>
        <taxon>Burkholderiales</taxon>
        <taxon>Sphaerotilaceae</taxon>
        <taxon>Leptothrix</taxon>
    </lineage>
</organism>
<dbReference type="Proteomes" id="UP001235760">
    <property type="component" value="Unassembled WGS sequence"/>
</dbReference>
<dbReference type="PRINTS" id="PR00409">
    <property type="entry name" value="PHDIOXRDTASE"/>
</dbReference>
<accession>A0ABT9G1N0</accession>
<reference evidence="9 10" key="1">
    <citation type="submission" date="2023-08" db="EMBL/GenBank/DDBJ databases">
        <authorList>
            <person name="Roldan D.M."/>
            <person name="Menes R.J."/>
        </authorList>
    </citation>
    <scope>NUCLEOTIDE SEQUENCE [LARGE SCALE GENOMIC DNA]</scope>
    <source>
        <strain evidence="9 10">CCM 2812</strain>
    </source>
</reference>
<evidence type="ECO:0000256" key="1">
    <source>
        <dbReference type="ARBA" id="ARBA00022630"/>
    </source>
</evidence>
<name>A0ABT9G1N0_LEPDI</name>
<evidence type="ECO:0000256" key="4">
    <source>
        <dbReference type="ARBA" id="ARBA00023002"/>
    </source>
</evidence>
<dbReference type="PANTHER" id="PTHR47354">
    <property type="entry name" value="NADH OXIDOREDUCTASE HCR"/>
    <property type="match status" value="1"/>
</dbReference>
<dbReference type="CDD" id="cd06185">
    <property type="entry name" value="PDR_like"/>
    <property type="match status" value="1"/>
</dbReference>
<dbReference type="InterPro" id="IPR050415">
    <property type="entry name" value="MRET"/>
</dbReference>
<feature type="domain" description="2Fe-2S ferredoxin-type" evidence="7">
    <location>
        <begin position="244"/>
        <end position="329"/>
    </location>
</feature>
<dbReference type="InterPro" id="IPR039261">
    <property type="entry name" value="FNR_nucleotide-bd"/>
</dbReference>
<evidence type="ECO:0000256" key="2">
    <source>
        <dbReference type="ARBA" id="ARBA00022714"/>
    </source>
</evidence>
<evidence type="ECO:0000259" key="8">
    <source>
        <dbReference type="PROSITE" id="PS51384"/>
    </source>
</evidence>
<dbReference type="Pfam" id="PF00111">
    <property type="entry name" value="Fer2"/>
    <property type="match status" value="1"/>
</dbReference>
<evidence type="ECO:0000256" key="6">
    <source>
        <dbReference type="ARBA" id="ARBA00023014"/>
    </source>
</evidence>
<dbReference type="Gene3D" id="3.40.50.80">
    <property type="entry name" value="Nucleotide-binding domain of ferredoxin-NADP reductase (FNR) module"/>
    <property type="match status" value="1"/>
</dbReference>
<dbReference type="CDD" id="cd00207">
    <property type="entry name" value="fer2"/>
    <property type="match status" value="1"/>
</dbReference>
<dbReference type="InterPro" id="IPR017938">
    <property type="entry name" value="Riboflavin_synthase-like_b-brl"/>
</dbReference>
<evidence type="ECO:0000313" key="10">
    <source>
        <dbReference type="Proteomes" id="UP001235760"/>
    </source>
</evidence>
<dbReference type="GO" id="GO:0016491">
    <property type="term" value="F:oxidoreductase activity"/>
    <property type="evidence" value="ECO:0007669"/>
    <property type="project" value="UniProtKB-KW"/>
</dbReference>
<dbReference type="InterPro" id="IPR001041">
    <property type="entry name" value="2Fe-2S_ferredoxin-type"/>
</dbReference>
<dbReference type="EC" id="1.-.-.-" evidence="9"/>
<comment type="caution">
    <text evidence="9">The sequence shown here is derived from an EMBL/GenBank/DDBJ whole genome shotgun (WGS) entry which is preliminary data.</text>
</comment>
<dbReference type="RefSeq" id="WP_305748891.1">
    <property type="nucleotide sequence ID" value="NZ_JAUZEE010000003.1"/>
</dbReference>
<keyword evidence="4 9" id="KW-0560">Oxidoreductase</keyword>